<keyword evidence="1" id="KW-0472">Membrane</keyword>
<keyword evidence="1" id="KW-0812">Transmembrane</keyword>
<comment type="caution">
    <text evidence="2">The sequence shown here is derived from an EMBL/GenBank/DDBJ whole genome shotgun (WGS) entry which is preliminary data.</text>
</comment>
<dbReference type="EMBL" id="JFFI01002655">
    <property type="protein sequence ID" value="KXH27645.1"/>
    <property type="molecule type" value="Genomic_DNA"/>
</dbReference>
<keyword evidence="1" id="KW-1133">Transmembrane helix</keyword>
<reference evidence="2 3" key="1">
    <citation type="submission" date="2014-02" db="EMBL/GenBank/DDBJ databases">
        <title>The genome sequence of Colletotrichum salicis CBS 607.94.</title>
        <authorList>
            <person name="Baroncelli R."/>
            <person name="Thon M.R."/>
        </authorList>
    </citation>
    <scope>NUCLEOTIDE SEQUENCE [LARGE SCALE GENOMIC DNA]</scope>
    <source>
        <strain evidence="2 3">CBS 607.94</strain>
    </source>
</reference>
<organism evidence="2 3">
    <name type="scientific">Colletotrichum salicis</name>
    <dbReference type="NCBI Taxonomy" id="1209931"/>
    <lineage>
        <taxon>Eukaryota</taxon>
        <taxon>Fungi</taxon>
        <taxon>Dikarya</taxon>
        <taxon>Ascomycota</taxon>
        <taxon>Pezizomycotina</taxon>
        <taxon>Sordariomycetes</taxon>
        <taxon>Hypocreomycetidae</taxon>
        <taxon>Glomerellales</taxon>
        <taxon>Glomerellaceae</taxon>
        <taxon>Colletotrichum</taxon>
        <taxon>Colletotrichum acutatum species complex</taxon>
    </lineage>
</organism>
<dbReference type="Proteomes" id="UP000070121">
    <property type="component" value="Unassembled WGS sequence"/>
</dbReference>
<evidence type="ECO:0000256" key="1">
    <source>
        <dbReference type="SAM" id="Phobius"/>
    </source>
</evidence>
<evidence type="ECO:0000313" key="3">
    <source>
        <dbReference type="Proteomes" id="UP000070121"/>
    </source>
</evidence>
<protein>
    <submittedName>
        <fullName evidence="2">Uncharacterized protein</fullName>
    </submittedName>
</protein>
<keyword evidence="3" id="KW-1185">Reference proteome</keyword>
<dbReference type="OrthoDB" id="4849818at2759"/>
<name>A0A135RVD6_9PEZI</name>
<feature type="transmembrane region" description="Helical" evidence="1">
    <location>
        <begin position="96"/>
        <end position="116"/>
    </location>
</feature>
<accession>A0A135RVD6</accession>
<proteinExistence type="predicted"/>
<evidence type="ECO:0000313" key="2">
    <source>
        <dbReference type="EMBL" id="KXH27645.1"/>
    </source>
</evidence>
<dbReference type="STRING" id="1209931.A0A135RVD6"/>
<gene>
    <name evidence="2" type="ORF">CSAL01_04516</name>
</gene>
<sequence length="414" mass="44526">MRSGKVKPVNRFMLAKGDSRETVFVVSLHRRAITELTEPTAPPADDSTLEGTRIGRPLEDLEHHDMAARPDANRRLHDRIPMAPEQHVQPDRMSTAVYLVLFSLAVIGLVMAKLAADAFVPQINPKFPFPSLGSILGSGPKASVTPSPSSSAYWFKTATETAAIVIKTIIATLGGKHMITNGSQCLVDFFPEGSVPRSLLENSTPRQTLTLVSYFVLPTATSATVSSVVPSGFCDPKANILRFWPPRTRDDIKAILDGWAGLAGLHLKTGGSMTQISKWKWTFGRAFMWLLGIGTVEILVYDNVSLFGFMGTWQCGEIASDEMGVGGTGTPGVDGVSGGLSLGQAGGLGWILLESGLLVNCSLLEVRTLHLHYLDIGLASRCAMDLEAVVHIIRSEDSKPSGRGSSVRELENAC</sequence>
<dbReference type="AlphaFoldDB" id="A0A135RVD6"/>